<keyword evidence="2" id="KW-0229">DNA integration</keyword>
<dbReference type="PANTHER" id="PTHR30349">
    <property type="entry name" value="PHAGE INTEGRASE-RELATED"/>
    <property type="match status" value="1"/>
</dbReference>
<evidence type="ECO:0000259" key="5">
    <source>
        <dbReference type="PROSITE" id="PS51898"/>
    </source>
</evidence>
<keyword evidence="4" id="KW-0233">DNA recombination</keyword>
<dbReference type="RefSeq" id="WP_304995999.1">
    <property type="nucleotide sequence ID" value="NZ_CP101717.1"/>
</dbReference>
<evidence type="ECO:0000256" key="1">
    <source>
        <dbReference type="ARBA" id="ARBA00008857"/>
    </source>
</evidence>
<dbReference type="InterPro" id="IPR010998">
    <property type="entry name" value="Integrase_recombinase_N"/>
</dbReference>
<evidence type="ECO:0000256" key="4">
    <source>
        <dbReference type="ARBA" id="ARBA00023172"/>
    </source>
</evidence>
<proteinExistence type="inferred from homology"/>
<name>A0AB38YH50_9GAMM</name>
<accession>A0AB38YH50</accession>
<dbReference type="InterPro" id="IPR002104">
    <property type="entry name" value="Integrase_catalytic"/>
</dbReference>
<dbReference type="InterPro" id="IPR004107">
    <property type="entry name" value="Integrase_SAM-like_N"/>
</dbReference>
<dbReference type="GO" id="GO:0003677">
    <property type="term" value="F:DNA binding"/>
    <property type="evidence" value="ECO:0007669"/>
    <property type="project" value="UniProtKB-KW"/>
</dbReference>
<dbReference type="EMBL" id="CP101717">
    <property type="protein sequence ID" value="WLD58713.1"/>
    <property type="molecule type" value="Genomic_DNA"/>
</dbReference>
<gene>
    <name evidence="6" type="ORF">NFC81_02680</name>
</gene>
<dbReference type="SUPFAM" id="SSF56349">
    <property type="entry name" value="DNA breaking-rejoining enzymes"/>
    <property type="match status" value="1"/>
</dbReference>
<dbReference type="PROSITE" id="PS51898">
    <property type="entry name" value="TYR_RECOMBINASE"/>
    <property type="match status" value="1"/>
</dbReference>
<dbReference type="NCBIfam" id="TIGR02249">
    <property type="entry name" value="integrase_gron"/>
    <property type="match status" value="1"/>
</dbReference>
<evidence type="ECO:0000256" key="3">
    <source>
        <dbReference type="ARBA" id="ARBA00023125"/>
    </source>
</evidence>
<dbReference type="AlphaFoldDB" id="A0AB38YH50"/>
<dbReference type="Pfam" id="PF13495">
    <property type="entry name" value="Phage_int_SAM_4"/>
    <property type="match status" value="1"/>
</dbReference>
<dbReference type="InterPro" id="IPR013762">
    <property type="entry name" value="Integrase-like_cat_sf"/>
</dbReference>
<dbReference type="Gene3D" id="1.10.150.130">
    <property type="match status" value="1"/>
</dbReference>
<organism evidence="6">
    <name type="scientific">Salinispirillum sp. LH 10-3-1</name>
    <dbReference type="NCBI Taxonomy" id="2952525"/>
    <lineage>
        <taxon>Bacteria</taxon>
        <taxon>Pseudomonadati</taxon>
        <taxon>Pseudomonadota</taxon>
        <taxon>Gammaproteobacteria</taxon>
        <taxon>Oceanospirillales</taxon>
        <taxon>Saccharospirillaceae</taxon>
        <taxon>Salinispirillum</taxon>
    </lineage>
</organism>
<comment type="similarity">
    <text evidence="1">Belongs to the 'phage' integrase family.</text>
</comment>
<dbReference type="PANTHER" id="PTHR30349:SF64">
    <property type="entry name" value="PROPHAGE INTEGRASE INTD-RELATED"/>
    <property type="match status" value="1"/>
</dbReference>
<dbReference type="GO" id="GO:0015074">
    <property type="term" value="P:DNA integration"/>
    <property type="evidence" value="ECO:0007669"/>
    <property type="project" value="UniProtKB-KW"/>
</dbReference>
<evidence type="ECO:0000256" key="2">
    <source>
        <dbReference type="ARBA" id="ARBA00022908"/>
    </source>
</evidence>
<feature type="domain" description="Tyr recombinase" evidence="5">
    <location>
        <begin position="101"/>
        <end position="314"/>
    </location>
</feature>
<sequence length="321" mass="36008">MASSPFLNEVRTSIRVRGMSMRTEKTYIYWIRNFIRYNKCRHPGEMGATEVVQFLEYLASERNVAVNTQRIALNALAYLYNQFLKQPLGDLEFKYASKPQRLPEVLMAPEVASILKEMTGRDKLIFSLLYGSGLRITECLRLRVKDIDFTGGSITVRDGKGAKDRVTVFSPALHESTKGAIADALALQELDNTKGVGPSIPDVLAKKYPSAYRQPAWMFLFPSSNICKHPITGMLCRHHLHDSVPRKALKKAVSAAKLSNKRISCHTFRHSFATELLRNGRDIRTVQELLGHTDVSTTQIYTHVLGQHFAGLTSPLDAIAS</sequence>
<dbReference type="Pfam" id="PF00589">
    <property type="entry name" value="Phage_integrase"/>
    <property type="match status" value="1"/>
</dbReference>
<evidence type="ECO:0000313" key="6">
    <source>
        <dbReference type="EMBL" id="WLD58713.1"/>
    </source>
</evidence>
<dbReference type="InterPro" id="IPR011010">
    <property type="entry name" value="DNA_brk_join_enz"/>
</dbReference>
<protein>
    <submittedName>
        <fullName evidence="6">Integron integrase</fullName>
    </submittedName>
</protein>
<reference evidence="6" key="1">
    <citation type="submission" date="2022-07" db="EMBL/GenBank/DDBJ databases">
        <title>Complete genome sequence of Salinispirillum sp. LH10-3-1 capable of multiple carbohydrate inversion isolated from a soda lake.</title>
        <authorList>
            <person name="Liu J."/>
            <person name="Zhai Y."/>
            <person name="Zhang H."/>
            <person name="Yang H."/>
            <person name="Qu J."/>
            <person name="Li J."/>
        </authorList>
    </citation>
    <scope>NUCLEOTIDE SEQUENCE</scope>
    <source>
        <strain evidence="6">LH 10-3-1</strain>
    </source>
</reference>
<keyword evidence="3" id="KW-0238">DNA-binding</keyword>
<dbReference type="InterPro" id="IPR011946">
    <property type="entry name" value="Integrase_integron-type"/>
</dbReference>
<dbReference type="GO" id="GO:0006310">
    <property type="term" value="P:DNA recombination"/>
    <property type="evidence" value="ECO:0007669"/>
    <property type="project" value="UniProtKB-KW"/>
</dbReference>
<dbReference type="InterPro" id="IPR050090">
    <property type="entry name" value="Tyrosine_recombinase_XerCD"/>
</dbReference>
<dbReference type="Gene3D" id="1.10.443.10">
    <property type="entry name" value="Intergrase catalytic core"/>
    <property type="match status" value="1"/>
</dbReference>